<keyword evidence="2" id="KW-1185">Reference proteome</keyword>
<protein>
    <submittedName>
        <fullName evidence="1">Uncharacterized protein</fullName>
    </submittedName>
</protein>
<name>A0A8H4AKZ4_GIGMA</name>
<comment type="caution">
    <text evidence="1">The sequence shown here is derived from an EMBL/GenBank/DDBJ whole genome shotgun (WGS) entry which is preliminary data.</text>
</comment>
<organism evidence="1 2">
    <name type="scientific">Gigaspora margarita</name>
    <dbReference type="NCBI Taxonomy" id="4874"/>
    <lineage>
        <taxon>Eukaryota</taxon>
        <taxon>Fungi</taxon>
        <taxon>Fungi incertae sedis</taxon>
        <taxon>Mucoromycota</taxon>
        <taxon>Glomeromycotina</taxon>
        <taxon>Glomeromycetes</taxon>
        <taxon>Diversisporales</taxon>
        <taxon>Gigasporaceae</taxon>
        <taxon>Gigaspora</taxon>
    </lineage>
</organism>
<dbReference type="EMBL" id="WTPW01000470">
    <property type="protein sequence ID" value="KAF0508033.1"/>
    <property type="molecule type" value="Genomic_DNA"/>
</dbReference>
<evidence type="ECO:0000313" key="1">
    <source>
        <dbReference type="EMBL" id="KAF0508033.1"/>
    </source>
</evidence>
<dbReference type="Proteomes" id="UP000439903">
    <property type="component" value="Unassembled WGS sequence"/>
</dbReference>
<accession>A0A8H4AKZ4</accession>
<proteinExistence type="predicted"/>
<sequence>MDPLMFEEGDDQGWWYTYLALTLVLHSFNKWLIDFEEREECGVNVGLDLSWEFLKSNNRVDLSLKLGGNKDNTEPAINLEPGLSSVGLAEVENRIMPALSFMGLTKNDMGVFISNLENMDNAGLENESNMKPGFSSKSKSSMKLGSSLELGSMCSLDSETNIIESGYNSELG</sequence>
<dbReference type="AlphaFoldDB" id="A0A8H4AKZ4"/>
<reference evidence="1 2" key="1">
    <citation type="journal article" date="2019" name="Environ. Microbiol.">
        <title>At the nexus of three kingdoms: the genome of the mycorrhizal fungus Gigaspora margarita provides insights into plant, endobacterial and fungal interactions.</title>
        <authorList>
            <person name="Venice F."/>
            <person name="Ghignone S."/>
            <person name="Salvioli di Fossalunga A."/>
            <person name="Amselem J."/>
            <person name="Novero M."/>
            <person name="Xianan X."/>
            <person name="Sedzielewska Toro K."/>
            <person name="Morin E."/>
            <person name="Lipzen A."/>
            <person name="Grigoriev I.V."/>
            <person name="Henrissat B."/>
            <person name="Martin F.M."/>
            <person name="Bonfante P."/>
        </authorList>
    </citation>
    <scope>NUCLEOTIDE SEQUENCE [LARGE SCALE GENOMIC DNA]</scope>
    <source>
        <strain evidence="1 2">BEG34</strain>
    </source>
</reference>
<evidence type="ECO:0000313" key="2">
    <source>
        <dbReference type="Proteomes" id="UP000439903"/>
    </source>
</evidence>
<gene>
    <name evidence="1" type="ORF">F8M41_018839</name>
</gene>